<keyword evidence="4" id="KW-1185">Reference proteome</keyword>
<evidence type="ECO:0000313" key="3">
    <source>
        <dbReference type="EMBL" id="MEI5687930.1"/>
    </source>
</evidence>
<organism evidence="3 4">
    <name type="scientific">Sphingomonas kyungheensis</name>
    <dbReference type="NCBI Taxonomy" id="1069987"/>
    <lineage>
        <taxon>Bacteria</taxon>
        <taxon>Pseudomonadati</taxon>
        <taxon>Pseudomonadota</taxon>
        <taxon>Alphaproteobacteria</taxon>
        <taxon>Sphingomonadales</taxon>
        <taxon>Sphingomonadaceae</taxon>
        <taxon>Sphingomonas</taxon>
    </lineage>
</organism>
<proteinExistence type="predicted"/>
<reference evidence="3 4" key="1">
    <citation type="journal article" date="2013" name="Int. J. Syst. Evol. Microbiol.">
        <title>Sphingomonas kyungheensis sp. nov., a bacterium with ginsenoside-converting activity isolated from soil of a ginseng field.</title>
        <authorList>
            <person name="Son H.M."/>
            <person name="Yang J.E."/>
            <person name="Park Y."/>
            <person name="Han C.K."/>
            <person name="Kim S.G."/>
            <person name="Kook M."/>
            <person name="Yi T.H."/>
        </authorList>
    </citation>
    <scope>NUCLEOTIDE SEQUENCE [LARGE SCALE GENOMIC DNA]</scope>
    <source>
        <strain evidence="3 4">LMG 26582</strain>
    </source>
</reference>
<dbReference type="RefSeq" id="WP_336545531.1">
    <property type="nucleotide sequence ID" value="NZ_JBBBDM010000006.1"/>
</dbReference>
<feature type="compositionally biased region" description="Low complexity" evidence="1">
    <location>
        <begin position="146"/>
        <end position="199"/>
    </location>
</feature>
<dbReference type="Proteomes" id="UP001367771">
    <property type="component" value="Unassembled WGS sequence"/>
</dbReference>
<keyword evidence="2" id="KW-0472">Membrane</keyword>
<feature type="region of interest" description="Disordered" evidence="1">
    <location>
        <begin position="55"/>
        <end position="230"/>
    </location>
</feature>
<dbReference type="PRINTS" id="PR01217">
    <property type="entry name" value="PRICHEXTENSN"/>
</dbReference>
<protein>
    <submittedName>
        <fullName evidence="3">Cell envelope biogenesis protein TolA</fullName>
    </submittedName>
</protein>
<feature type="transmembrane region" description="Helical" evidence="2">
    <location>
        <begin position="7"/>
        <end position="29"/>
    </location>
</feature>
<evidence type="ECO:0000256" key="2">
    <source>
        <dbReference type="SAM" id="Phobius"/>
    </source>
</evidence>
<sequence length="340" mass="34705">MDRAERIGLGIAVVGHVVLFGLLSVGFLATPNPEKLQQTPMEVSLVPDVALEASAPQAVTPPAQSVAPDAGAPEDAAPPAPAEEPAPEPEPAPPAPQPEPAPPKPTPPKPAPAKPAPAKPAPPKPAPKPAPAPKPVPAKLKPRPAEAPAKPAAKPAPAKPARATPAAPAKSAAKPSSSAAKPAKPAAAKGSGSSESSKAARPRGSRLGDDFLAGLSSDPSPSKSTAPRAAKIDGRAMASIVQAIARQIQPCADRQVNPGPGANEIVTTLNLRLNEDGTLAATPRMVRQSGVTDENERYKQRVVDLGIAAFKGCAPLKLPSEYYSTPSGGWNNINFQWKLQ</sequence>
<name>A0ABU8H4G0_9SPHN</name>
<keyword evidence="2" id="KW-1133">Transmembrane helix</keyword>
<gene>
    <name evidence="3" type="ORF">V8201_12640</name>
</gene>
<feature type="compositionally biased region" description="Pro residues" evidence="1">
    <location>
        <begin position="76"/>
        <end position="136"/>
    </location>
</feature>
<comment type="caution">
    <text evidence="3">The sequence shown here is derived from an EMBL/GenBank/DDBJ whole genome shotgun (WGS) entry which is preliminary data.</text>
</comment>
<dbReference type="EMBL" id="JBBBDM010000006">
    <property type="protein sequence ID" value="MEI5687930.1"/>
    <property type="molecule type" value="Genomic_DNA"/>
</dbReference>
<accession>A0ABU8H4G0</accession>
<keyword evidence="2" id="KW-0812">Transmembrane</keyword>
<evidence type="ECO:0000313" key="4">
    <source>
        <dbReference type="Proteomes" id="UP001367771"/>
    </source>
</evidence>
<evidence type="ECO:0000256" key="1">
    <source>
        <dbReference type="SAM" id="MobiDB-lite"/>
    </source>
</evidence>